<comment type="caution">
    <text evidence="1">The sequence shown here is derived from an EMBL/GenBank/DDBJ whole genome shotgun (WGS) entry which is preliminary data.</text>
</comment>
<organism evidence="1 2">
    <name type="scientific">Anthostomella pinea</name>
    <dbReference type="NCBI Taxonomy" id="933095"/>
    <lineage>
        <taxon>Eukaryota</taxon>
        <taxon>Fungi</taxon>
        <taxon>Dikarya</taxon>
        <taxon>Ascomycota</taxon>
        <taxon>Pezizomycotina</taxon>
        <taxon>Sordariomycetes</taxon>
        <taxon>Xylariomycetidae</taxon>
        <taxon>Xylariales</taxon>
        <taxon>Xylariaceae</taxon>
        <taxon>Anthostomella</taxon>
    </lineage>
</organism>
<accession>A0AAI8VBP2</accession>
<sequence length="471" mass="50836">MSSALPPPTCKANASSQAVKSAASLTLSYTPALNDGASGTVPLTHRRPVLSLLAADARVVAPAAPNIVSALIASGIRHRGTPCWAQIRCASLYVLVSALEVQVLLSAAVLWLALPGVALLPWLCLETALIWVLARALNREGHTFVHVADTTKGGFMSDQSVHWIVVGGMDVTQHQMRRTTLPRLAQLFGQDMQVFLPSRHGFPLDLVLVFFRRNLHIPTAQSTALAVRILAHNIGALDAAWVMSHLCADLPAGDSLRKLEVCTFGATTAEMTVPLGNHCDVSYPTVTHFAIEEDPFAQIGVFLGVRQRLEGRLAGGLFTIQDSPGAPTSRGILPQSRSYTLDGYLDVLFPDDDPLAGVLGHVCRIDREVSEMRAQSVGSRDRRTRRGSRGKRLSWTALGAVADSLSSGCGDHDEMAGAFSLSEVRRRDKALEGMKGYENNRLAEAVRARHQLRCCVEWDGAAVSHCQYLGC</sequence>
<dbReference type="PANTHER" id="PTHR42044">
    <property type="entry name" value="DUF676 DOMAIN-CONTAINING PROTEIN-RELATED"/>
    <property type="match status" value="1"/>
</dbReference>
<name>A0AAI8VBP2_9PEZI</name>
<reference evidence="1" key="1">
    <citation type="submission" date="2023-10" db="EMBL/GenBank/DDBJ databases">
        <authorList>
            <person name="Hackl T."/>
        </authorList>
    </citation>
    <scope>NUCLEOTIDE SEQUENCE</scope>
</reference>
<gene>
    <name evidence="1" type="ORF">KHLLAP_LOCUS5185</name>
</gene>
<dbReference type="PANTHER" id="PTHR42044:SF2">
    <property type="entry name" value="DUF676 DOMAIN-CONTAINING PROTEIN"/>
    <property type="match status" value="1"/>
</dbReference>
<evidence type="ECO:0000313" key="1">
    <source>
        <dbReference type="EMBL" id="CAJ2504717.1"/>
    </source>
</evidence>
<dbReference type="AlphaFoldDB" id="A0AAI8VBP2"/>
<dbReference type="Proteomes" id="UP001295740">
    <property type="component" value="Unassembled WGS sequence"/>
</dbReference>
<keyword evidence="2" id="KW-1185">Reference proteome</keyword>
<dbReference type="EMBL" id="CAUWAG010000007">
    <property type="protein sequence ID" value="CAJ2504717.1"/>
    <property type="molecule type" value="Genomic_DNA"/>
</dbReference>
<evidence type="ECO:0000313" key="2">
    <source>
        <dbReference type="Proteomes" id="UP001295740"/>
    </source>
</evidence>
<proteinExistence type="predicted"/>
<protein>
    <submittedName>
        <fullName evidence="1">Uu.00g121110.m01.CDS01</fullName>
    </submittedName>
</protein>